<dbReference type="PROSITE" id="PS50011">
    <property type="entry name" value="PROTEIN_KINASE_DOM"/>
    <property type="match status" value="1"/>
</dbReference>
<dbReference type="Pfam" id="PF00433">
    <property type="entry name" value="Pkinase_C"/>
    <property type="match status" value="1"/>
</dbReference>
<evidence type="ECO:0000313" key="16">
    <source>
        <dbReference type="EMBL" id="PAA78282.1"/>
    </source>
</evidence>
<feature type="domain" description="AGC-kinase C-terminal" evidence="14">
    <location>
        <begin position="910"/>
        <end position="979"/>
    </location>
</feature>
<feature type="compositionally biased region" description="Low complexity" evidence="12">
    <location>
        <begin position="236"/>
        <end position="248"/>
    </location>
</feature>
<dbReference type="GO" id="GO:0007165">
    <property type="term" value="P:signal transduction"/>
    <property type="evidence" value="ECO:0007669"/>
    <property type="project" value="InterPro"/>
</dbReference>
<dbReference type="SMART" id="SM00742">
    <property type="entry name" value="Hr1"/>
    <property type="match status" value="2"/>
</dbReference>
<evidence type="ECO:0000256" key="12">
    <source>
        <dbReference type="SAM" id="MobiDB-lite"/>
    </source>
</evidence>
<evidence type="ECO:0000256" key="11">
    <source>
        <dbReference type="SAM" id="Coils"/>
    </source>
</evidence>
<keyword evidence="6 10" id="KW-0067">ATP-binding</keyword>
<dbReference type="SMART" id="SM00220">
    <property type="entry name" value="S_TKc"/>
    <property type="match status" value="1"/>
</dbReference>
<evidence type="ECO:0000256" key="5">
    <source>
        <dbReference type="ARBA" id="ARBA00022777"/>
    </source>
</evidence>
<dbReference type="FunFam" id="1.10.510.10:FF:000038">
    <property type="entry name" value="serine/threonine-protein kinase N2 isoform X1"/>
    <property type="match status" value="1"/>
</dbReference>
<comment type="caution">
    <text evidence="16">The sequence shown here is derived from an EMBL/GenBank/DDBJ whole genome shotgun (WGS) entry which is preliminary data.</text>
</comment>
<dbReference type="PROSITE" id="PS00108">
    <property type="entry name" value="PROTEIN_KINASE_ST"/>
    <property type="match status" value="1"/>
</dbReference>
<sequence>ACTFVHSAVSLDMEQQQLQQQYQDCSYSSVTAKYKLHARSEPELLDRIVRDLENQKENLKEEMLRLRKLKVGAENLRNAMEKRRAAKEVNREIDTYERLLEEVQNKLAVNGAELLVLQHMRGCSQLPQAAAAGPAASPKSSSSQSATDGVGIEAHVAELQKQLAIEMKVKSGAERLLESLAAAAASTGGAVANSAAASSPDLVMQVRLELAQSRDKIAFLKNCLLRASQQQQQQQQATDQLAASATATEEPLSVEQQRVEELKHRITVEWRLCDGAQKVAKALQGQGKGPPPSLQQSLAESQAKLALFKFSLGRLLGQLAENQRHSESARLDLQLLLTADFAAYRPSVKAAAPVTGRLDLRLLGCRDLPEGGVAAFNAAHLAAASKAAGAENSAPTRSSSMRFLHDEEQLSALAKEVRCILRVDSTKHQWESEWRAVSSECWAGSSTGSVSVPLNAARELEIQVHWRDSRGLAAVRYLKLEDYLDCEKHSLPIQLEPEGQLLAEIVFNNPQVYRQRQPLQRQRQCLVSRRKGKRLAAQMPKNVNWMTWWPFLKRLSGSGGRDSSGALPPAPPPRKASKGFLAPPLSPDEYPRRKSLPTTPAEASSPALSSLSPMQSPGQEAAAPANGKRGSAPAVPAAEGLATPLGLAEFRLIAVLGRGHFGKVLLAQHTRSGVYCALKALKKAEVVAREEVESLMSERRILQIVSAARHPCLVHLLACFHTSEHACFAMELVPGGDLMMHIHRGVFAEPRAVFYSGCVVLGLRFLHEQRIVYRDLKLDNLLLDARGYCKLADFGLCKENMGYGDRTSTFCGTPEFLAPEVLTDPSYTRAVDWWALGVLIFEMLLGESPFPGEDEEEVFYSIVNSEVRYPSHLSAESVTIMRRLLRRNPRSRLGASEADAADVQQQAFFRRLAWDDLLACRLSAPYVPSIRNSEDVSNFDAEFTDERPVLTPAKQRPPLSQRDQELFVDFDFTAPWCST</sequence>
<evidence type="ECO:0000256" key="3">
    <source>
        <dbReference type="ARBA" id="ARBA00022679"/>
    </source>
</evidence>
<evidence type="ECO:0000256" key="6">
    <source>
        <dbReference type="ARBA" id="ARBA00022840"/>
    </source>
</evidence>
<keyword evidence="2" id="KW-0597">Phosphoprotein</keyword>
<dbReference type="PROSITE" id="PS00107">
    <property type="entry name" value="PROTEIN_KINASE_ATP"/>
    <property type="match status" value="1"/>
</dbReference>
<keyword evidence="9 11" id="KW-0175">Coiled coil</keyword>
<feature type="region of interest" description="Disordered" evidence="12">
    <location>
        <begin position="560"/>
        <end position="635"/>
    </location>
</feature>
<dbReference type="SUPFAM" id="SSF46585">
    <property type="entry name" value="HR1 repeat"/>
    <property type="match status" value="2"/>
</dbReference>
<dbReference type="Gene3D" id="1.10.287.160">
    <property type="entry name" value="HR1 repeat"/>
    <property type="match status" value="3"/>
</dbReference>
<evidence type="ECO:0000259" key="14">
    <source>
        <dbReference type="PROSITE" id="PS51285"/>
    </source>
</evidence>
<dbReference type="EMBL" id="NIVC01000696">
    <property type="protein sequence ID" value="PAA78282.1"/>
    <property type="molecule type" value="Genomic_DNA"/>
</dbReference>
<dbReference type="InterPro" id="IPR017441">
    <property type="entry name" value="Protein_kinase_ATP_BS"/>
</dbReference>
<proteinExistence type="predicted"/>
<evidence type="ECO:0000256" key="7">
    <source>
        <dbReference type="ARBA" id="ARBA00047272"/>
    </source>
</evidence>
<feature type="domain" description="REM-1" evidence="15">
    <location>
        <begin position="245"/>
        <end position="321"/>
    </location>
</feature>
<keyword evidence="4 10" id="KW-0547">Nucleotide-binding</keyword>
<dbReference type="GO" id="GO:0004697">
    <property type="term" value="F:diacylglycerol-dependent serine/threonine kinase activity"/>
    <property type="evidence" value="ECO:0007669"/>
    <property type="project" value="UniProtKB-EC"/>
</dbReference>
<evidence type="ECO:0000256" key="1">
    <source>
        <dbReference type="ARBA" id="ARBA00022527"/>
    </source>
</evidence>
<evidence type="ECO:0008006" key="18">
    <source>
        <dbReference type="Google" id="ProtNLM"/>
    </source>
</evidence>
<feature type="region of interest" description="Disordered" evidence="12">
    <location>
        <begin position="236"/>
        <end position="256"/>
    </location>
</feature>
<feature type="domain" description="Protein kinase" evidence="13">
    <location>
        <begin position="650"/>
        <end position="909"/>
    </location>
</feature>
<dbReference type="PROSITE" id="PS51860">
    <property type="entry name" value="REM_1"/>
    <property type="match status" value="1"/>
</dbReference>
<keyword evidence="17" id="KW-1185">Reference proteome</keyword>
<dbReference type="InterPro" id="IPR008271">
    <property type="entry name" value="Ser/Thr_kinase_AS"/>
</dbReference>
<evidence type="ECO:0000259" key="15">
    <source>
        <dbReference type="PROSITE" id="PS51860"/>
    </source>
</evidence>
<feature type="non-terminal residue" evidence="16">
    <location>
        <position position="1"/>
    </location>
</feature>
<comment type="catalytic activity">
    <reaction evidence="8">
        <text>L-seryl-[protein] + ATP = O-phospho-L-seryl-[protein] + ADP + H(+)</text>
        <dbReference type="Rhea" id="RHEA:17989"/>
        <dbReference type="Rhea" id="RHEA-COMP:9863"/>
        <dbReference type="Rhea" id="RHEA-COMP:11604"/>
        <dbReference type="ChEBI" id="CHEBI:15378"/>
        <dbReference type="ChEBI" id="CHEBI:29999"/>
        <dbReference type="ChEBI" id="CHEBI:30616"/>
        <dbReference type="ChEBI" id="CHEBI:83421"/>
        <dbReference type="ChEBI" id="CHEBI:456216"/>
        <dbReference type="EC" id="2.7.11.13"/>
    </reaction>
</comment>
<feature type="coiled-coil region" evidence="11">
    <location>
        <begin position="45"/>
        <end position="106"/>
    </location>
</feature>
<keyword evidence="3" id="KW-0808">Transferase</keyword>
<dbReference type="InterPro" id="IPR036274">
    <property type="entry name" value="HR1_rpt_sf"/>
</dbReference>
<feature type="compositionally biased region" description="Low complexity" evidence="12">
    <location>
        <begin position="596"/>
        <end position="613"/>
    </location>
</feature>
<dbReference type="InterPro" id="IPR000719">
    <property type="entry name" value="Prot_kinase_dom"/>
</dbReference>
<dbReference type="AlphaFoldDB" id="A0A267FZ80"/>
<dbReference type="OrthoDB" id="63267at2759"/>
<evidence type="ECO:0000256" key="10">
    <source>
        <dbReference type="PROSITE-ProRule" id="PRU10141"/>
    </source>
</evidence>
<dbReference type="InterPro" id="IPR017892">
    <property type="entry name" value="Pkinase_C"/>
</dbReference>
<dbReference type="InterPro" id="IPR011009">
    <property type="entry name" value="Kinase-like_dom_sf"/>
</dbReference>
<dbReference type="Gene3D" id="1.10.510.10">
    <property type="entry name" value="Transferase(Phosphotransferase) domain 1"/>
    <property type="match status" value="1"/>
</dbReference>
<organism evidence="16 17">
    <name type="scientific">Macrostomum lignano</name>
    <dbReference type="NCBI Taxonomy" id="282301"/>
    <lineage>
        <taxon>Eukaryota</taxon>
        <taxon>Metazoa</taxon>
        <taxon>Spiralia</taxon>
        <taxon>Lophotrochozoa</taxon>
        <taxon>Platyhelminthes</taxon>
        <taxon>Rhabditophora</taxon>
        <taxon>Macrostomorpha</taxon>
        <taxon>Macrostomida</taxon>
        <taxon>Macrostomidae</taxon>
        <taxon>Macrostomum</taxon>
    </lineage>
</organism>
<evidence type="ECO:0000313" key="17">
    <source>
        <dbReference type="Proteomes" id="UP000215902"/>
    </source>
</evidence>
<dbReference type="InterPro" id="IPR000961">
    <property type="entry name" value="AGC-kinase_C"/>
</dbReference>
<dbReference type="Pfam" id="PF00069">
    <property type="entry name" value="Pkinase"/>
    <property type="match status" value="1"/>
</dbReference>
<dbReference type="PANTHER" id="PTHR24351">
    <property type="entry name" value="RIBOSOMAL PROTEIN S6 KINASE"/>
    <property type="match status" value="1"/>
</dbReference>
<evidence type="ECO:0000256" key="9">
    <source>
        <dbReference type="PROSITE-ProRule" id="PRU01207"/>
    </source>
</evidence>
<dbReference type="GO" id="GO:0005524">
    <property type="term" value="F:ATP binding"/>
    <property type="evidence" value="ECO:0007669"/>
    <property type="project" value="UniProtKB-UniRule"/>
</dbReference>
<dbReference type="STRING" id="282301.A0A267FZ80"/>
<name>A0A267FZ80_9PLAT</name>
<evidence type="ECO:0000256" key="2">
    <source>
        <dbReference type="ARBA" id="ARBA00022553"/>
    </source>
</evidence>
<evidence type="ECO:0000256" key="8">
    <source>
        <dbReference type="ARBA" id="ARBA00047470"/>
    </source>
</evidence>
<comment type="catalytic activity">
    <reaction evidence="7">
        <text>L-threonyl-[protein] + ATP = O-phospho-L-threonyl-[protein] + ADP + H(+)</text>
        <dbReference type="Rhea" id="RHEA:46608"/>
        <dbReference type="Rhea" id="RHEA-COMP:11060"/>
        <dbReference type="Rhea" id="RHEA-COMP:11605"/>
        <dbReference type="ChEBI" id="CHEBI:15378"/>
        <dbReference type="ChEBI" id="CHEBI:30013"/>
        <dbReference type="ChEBI" id="CHEBI:30616"/>
        <dbReference type="ChEBI" id="CHEBI:61977"/>
        <dbReference type="ChEBI" id="CHEBI:456216"/>
        <dbReference type="EC" id="2.7.11.13"/>
    </reaction>
</comment>
<keyword evidence="5" id="KW-0418">Kinase</keyword>
<reference evidence="16 17" key="1">
    <citation type="submission" date="2017-06" db="EMBL/GenBank/DDBJ databases">
        <title>A platform for efficient transgenesis in Macrostomum lignano, a flatworm model organism for stem cell research.</title>
        <authorList>
            <person name="Berezikov E."/>
        </authorList>
    </citation>
    <scope>NUCLEOTIDE SEQUENCE [LARGE SCALE GENOMIC DNA]</scope>
    <source>
        <strain evidence="16">DV1</strain>
        <tissue evidence="16">Whole organism</tissue>
    </source>
</reference>
<evidence type="ECO:0000256" key="4">
    <source>
        <dbReference type="ARBA" id="ARBA00022741"/>
    </source>
</evidence>
<keyword evidence="1" id="KW-0723">Serine/threonine-protein kinase</keyword>
<accession>A0A267FZ80</accession>
<feature type="binding site" evidence="10">
    <location>
        <position position="679"/>
    </location>
    <ligand>
        <name>ATP</name>
        <dbReference type="ChEBI" id="CHEBI:30616"/>
    </ligand>
</feature>
<dbReference type="SMART" id="SM00133">
    <property type="entry name" value="S_TK_X"/>
    <property type="match status" value="1"/>
</dbReference>
<gene>
    <name evidence="16" type="ORF">BOX15_Mlig007846g2</name>
</gene>
<dbReference type="SUPFAM" id="SSF56112">
    <property type="entry name" value="Protein kinase-like (PK-like)"/>
    <property type="match status" value="1"/>
</dbReference>
<dbReference type="InterPro" id="IPR011072">
    <property type="entry name" value="HR1_rho-bd"/>
</dbReference>
<protein>
    <recommendedName>
        <fullName evidence="18">Protein kinase C</fullName>
    </recommendedName>
</protein>
<dbReference type="Gene3D" id="3.30.200.20">
    <property type="entry name" value="Phosphorylase Kinase, domain 1"/>
    <property type="match status" value="1"/>
</dbReference>
<dbReference type="PROSITE" id="PS51285">
    <property type="entry name" value="AGC_KINASE_CTER"/>
    <property type="match status" value="1"/>
</dbReference>
<dbReference type="Proteomes" id="UP000215902">
    <property type="component" value="Unassembled WGS sequence"/>
</dbReference>
<evidence type="ECO:0000259" key="13">
    <source>
        <dbReference type="PROSITE" id="PS50011"/>
    </source>
</evidence>